<keyword evidence="4 5" id="KW-0418">Kinase</keyword>
<organism evidence="9 10">
    <name type="scientific">Acidiphilium iwatense</name>
    <dbReference type="NCBI Taxonomy" id="768198"/>
    <lineage>
        <taxon>Bacteria</taxon>
        <taxon>Pseudomonadati</taxon>
        <taxon>Pseudomonadota</taxon>
        <taxon>Alphaproteobacteria</taxon>
        <taxon>Acetobacterales</taxon>
        <taxon>Acidocellaceae</taxon>
        <taxon>Acidiphilium</taxon>
    </lineage>
</organism>
<feature type="binding site" evidence="5">
    <location>
        <position position="161"/>
    </location>
    <ligand>
        <name>AMP</name>
        <dbReference type="ChEBI" id="CHEBI:456215"/>
    </ligand>
</feature>
<feature type="binding site" evidence="5">
    <location>
        <position position="31"/>
    </location>
    <ligand>
        <name>AMP</name>
        <dbReference type="ChEBI" id="CHEBI:456215"/>
    </ligand>
</feature>
<evidence type="ECO:0000313" key="9">
    <source>
        <dbReference type="EMBL" id="MCF3945423.1"/>
    </source>
</evidence>
<feature type="binding site" evidence="5">
    <location>
        <position position="36"/>
    </location>
    <ligand>
        <name>AMP</name>
        <dbReference type="ChEBI" id="CHEBI:456215"/>
    </ligand>
</feature>
<feature type="binding site" evidence="5">
    <location>
        <position position="200"/>
    </location>
    <ligand>
        <name>ATP</name>
        <dbReference type="ChEBI" id="CHEBI:30616"/>
    </ligand>
</feature>
<keyword evidence="10" id="KW-1185">Reference proteome</keyword>
<feature type="binding site" evidence="5">
    <location>
        <position position="92"/>
    </location>
    <ligand>
        <name>AMP</name>
        <dbReference type="ChEBI" id="CHEBI:456215"/>
    </ligand>
</feature>
<name>A0ABS9DTF2_9PROT</name>
<dbReference type="NCBIfam" id="NF011100">
    <property type="entry name" value="PRK14527.1"/>
    <property type="match status" value="1"/>
</dbReference>
<feature type="binding site" evidence="5">
    <location>
        <position position="150"/>
    </location>
    <ligand>
        <name>Zn(2+)</name>
        <dbReference type="ChEBI" id="CHEBI:29105"/>
        <note>structural</note>
    </ligand>
</feature>
<dbReference type="PRINTS" id="PR00094">
    <property type="entry name" value="ADENYLTKNASE"/>
</dbReference>
<dbReference type="EC" id="2.7.4.3" evidence="5 7"/>
<keyword evidence="5" id="KW-0479">Metal-binding</keyword>
<keyword evidence="1 5" id="KW-0808">Transferase</keyword>
<dbReference type="InterPro" id="IPR007862">
    <property type="entry name" value="Adenylate_kinase_lid-dom"/>
</dbReference>
<comment type="subunit">
    <text evidence="5 7">Monomer.</text>
</comment>
<comment type="caution">
    <text evidence="9">The sequence shown here is derived from an EMBL/GenBank/DDBJ whole genome shotgun (WGS) entry which is preliminary data.</text>
</comment>
<dbReference type="PROSITE" id="PS00113">
    <property type="entry name" value="ADENYLATE_KINASE"/>
    <property type="match status" value="1"/>
</dbReference>
<dbReference type="NCBIfam" id="NF001380">
    <property type="entry name" value="PRK00279.1-2"/>
    <property type="match status" value="1"/>
</dbReference>
<feature type="binding site" evidence="5">
    <location>
        <begin position="10"/>
        <end position="15"/>
    </location>
    <ligand>
        <name>ATP</name>
        <dbReference type="ChEBI" id="CHEBI:30616"/>
    </ligand>
</feature>
<dbReference type="RefSeq" id="WP_235702660.1">
    <property type="nucleotide sequence ID" value="NZ_JAKGBZ010000002.1"/>
</dbReference>
<feature type="domain" description="Adenylate kinase active site lid" evidence="8">
    <location>
        <begin position="127"/>
        <end position="163"/>
    </location>
</feature>
<feature type="binding site" evidence="5">
    <location>
        <position position="133"/>
    </location>
    <ligand>
        <name>Zn(2+)</name>
        <dbReference type="ChEBI" id="CHEBI:29105"/>
        <note>structural</note>
    </ligand>
</feature>
<comment type="subcellular location">
    <subcellularLocation>
        <location evidence="5 7">Cytoplasm</location>
    </subcellularLocation>
</comment>
<keyword evidence="5" id="KW-0862">Zinc</keyword>
<gene>
    <name evidence="5" type="primary">adk</name>
    <name evidence="9" type="ORF">L2A60_01835</name>
</gene>
<dbReference type="CDD" id="cd01428">
    <property type="entry name" value="ADK"/>
    <property type="match status" value="1"/>
</dbReference>
<dbReference type="NCBIfam" id="NF001381">
    <property type="entry name" value="PRK00279.1-3"/>
    <property type="match status" value="1"/>
</dbReference>
<comment type="function">
    <text evidence="5">Catalyzes the reversible transfer of the terminal phosphate group between ATP and AMP. Plays an important role in cellular energy homeostasis and in adenine nucleotide metabolism.</text>
</comment>
<dbReference type="SUPFAM" id="SSF52540">
    <property type="entry name" value="P-loop containing nucleoside triphosphate hydrolases"/>
    <property type="match status" value="1"/>
</dbReference>
<dbReference type="GO" id="GO:0004017">
    <property type="term" value="F:AMP kinase activity"/>
    <property type="evidence" value="ECO:0007669"/>
    <property type="project" value="UniProtKB-EC"/>
</dbReference>
<dbReference type="Proteomes" id="UP001521209">
    <property type="component" value="Unassembled WGS sequence"/>
</dbReference>
<feature type="binding site" evidence="5">
    <location>
        <position position="153"/>
    </location>
    <ligand>
        <name>Zn(2+)</name>
        <dbReference type="ChEBI" id="CHEBI:29105"/>
        <note>structural</note>
    </ligand>
</feature>
<protein>
    <recommendedName>
        <fullName evidence="5 7">Adenylate kinase</fullName>
        <shortName evidence="5">AK</shortName>
        <ecNumber evidence="5 7">2.7.4.3</ecNumber>
    </recommendedName>
    <alternativeName>
        <fullName evidence="5">ATP-AMP transphosphorylase</fullName>
    </alternativeName>
    <alternativeName>
        <fullName evidence="5">ATP:AMP phosphotransferase</fullName>
    </alternativeName>
    <alternativeName>
        <fullName evidence="5">Adenylate monophosphate kinase</fullName>
    </alternativeName>
</protein>
<comment type="domain">
    <text evidence="5">Consists of three domains, a large central CORE domain and two small peripheral domains, NMPbind and LID, which undergo movements during catalysis. The LID domain closes over the site of phosphoryl transfer upon ATP binding. Assembling and dissambling the active center during each catalytic cycle provides an effective means to prevent ATP hydrolysis. Some bacteria have evolved a zinc-coordinating structure that stabilizes the LID domain.</text>
</comment>
<dbReference type="NCBIfam" id="TIGR01351">
    <property type="entry name" value="adk"/>
    <property type="match status" value="1"/>
</dbReference>
<proteinExistence type="inferred from homology"/>
<keyword evidence="5 7" id="KW-0067">ATP-binding</keyword>
<dbReference type="Gene3D" id="3.40.50.300">
    <property type="entry name" value="P-loop containing nucleotide triphosphate hydrolases"/>
    <property type="match status" value="1"/>
</dbReference>
<accession>A0ABS9DTF2</accession>
<reference evidence="9 10" key="1">
    <citation type="submission" date="2022-01" db="EMBL/GenBank/DDBJ databases">
        <authorList>
            <person name="Won M."/>
            <person name="Kim S.-J."/>
            <person name="Kwon S.-W."/>
        </authorList>
    </citation>
    <scope>NUCLEOTIDE SEQUENCE [LARGE SCALE GENOMIC DNA]</scope>
    <source>
        <strain evidence="9 10">KCTC 23505</strain>
    </source>
</reference>
<dbReference type="Pfam" id="PF05191">
    <property type="entry name" value="ADK_lid"/>
    <property type="match status" value="1"/>
</dbReference>
<feature type="region of interest" description="NMP" evidence="5">
    <location>
        <begin position="30"/>
        <end position="59"/>
    </location>
</feature>
<evidence type="ECO:0000256" key="1">
    <source>
        <dbReference type="ARBA" id="ARBA00022679"/>
    </source>
</evidence>
<comment type="caution">
    <text evidence="5">Lacks conserved residue(s) required for the propagation of feature annotation.</text>
</comment>
<keyword evidence="3 5" id="KW-0547">Nucleotide-binding</keyword>
<comment type="catalytic activity">
    <reaction evidence="5 7">
        <text>AMP + ATP = 2 ADP</text>
        <dbReference type="Rhea" id="RHEA:12973"/>
        <dbReference type="ChEBI" id="CHEBI:30616"/>
        <dbReference type="ChEBI" id="CHEBI:456215"/>
        <dbReference type="ChEBI" id="CHEBI:456216"/>
        <dbReference type="EC" id="2.7.4.3"/>
    </reaction>
</comment>
<evidence type="ECO:0000256" key="7">
    <source>
        <dbReference type="RuleBase" id="RU003331"/>
    </source>
</evidence>
<feature type="binding site" evidence="5">
    <location>
        <position position="127"/>
    </location>
    <ligand>
        <name>ATP</name>
        <dbReference type="ChEBI" id="CHEBI:30616"/>
    </ligand>
</feature>
<feature type="binding site" evidence="5">
    <location>
        <position position="172"/>
    </location>
    <ligand>
        <name>AMP</name>
        <dbReference type="ChEBI" id="CHEBI:456215"/>
    </ligand>
</feature>
<dbReference type="Pfam" id="PF00406">
    <property type="entry name" value="ADK"/>
    <property type="match status" value="1"/>
</dbReference>
<dbReference type="EMBL" id="JAKGBZ010000002">
    <property type="protein sequence ID" value="MCF3945423.1"/>
    <property type="molecule type" value="Genomic_DNA"/>
</dbReference>
<evidence type="ECO:0000256" key="4">
    <source>
        <dbReference type="ARBA" id="ARBA00022777"/>
    </source>
</evidence>
<feature type="binding site" evidence="5">
    <location>
        <begin position="85"/>
        <end position="88"/>
    </location>
    <ligand>
        <name>AMP</name>
        <dbReference type="ChEBI" id="CHEBI:456215"/>
    </ligand>
</feature>
<dbReference type="PANTHER" id="PTHR23359">
    <property type="entry name" value="NUCLEOTIDE KINASE"/>
    <property type="match status" value="1"/>
</dbReference>
<dbReference type="InterPro" id="IPR006259">
    <property type="entry name" value="Adenyl_kin_sub"/>
</dbReference>
<evidence type="ECO:0000313" key="10">
    <source>
        <dbReference type="Proteomes" id="UP001521209"/>
    </source>
</evidence>
<dbReference type="InterPro" id="IPR033690">
    <property type="entry name" value="Adenylat_kinase_CS"/>
</dbReference>
<feature type="binding site" evidence="5">
    <location>
        <begin position="57"/>
        <end position="59"/>
    </location>
    <ligand>
        <name>AMP</name>
        <dbReference type="ChEBI" id="CHEBI:456215"/>
    </ligand>
</feature>
<comment type="pathway">
    <text evidence="5">Purine metabolism; AMP biosynthesis via salvage pathway; AMP from ADP: step 1/1.</text>
</comment>
<dbReference type="InterPro" id="IPR000850">
    <property type="entry name" value="Adenylat/UMP-CMP_kin"/>
</dbReference>
<evidence type="ECO:0000256" key="3">
    <source>
        <dbReference type="ARBA" id="ARBA00022741"/>
    </source>
</evidence>
<evidence type="ECO:0000256" key="5">
    <source>
        <dbReference type="HAMAP-Rule" id="MF_00235"/>
    </source>
</evidence>
<evidence type="ECO:0000259" key="8">
    <source>
        <dbReference type="Pfam" id="PF05191"/>
    </source>
</evidence>
<dbReference type="HAMAP" id="MF_00235">
    <property type="entry name" value="Adenylate_kinase_Adk"/>
    <property type="match status" value="1"/>
</dbReference>
<keyword evidence="2 5" id="KW-0545">Nucleotide biosynthesis</keyword>
<feature type="binding site" evidence="5">
    <location>
        <position position="130"/>
    </location>
    <ligand>
        <name>Zn(2+)</name>
        <dbReference type="ChEBI" id="CHEBI:29105"/>
        <note>structural</note>
    </ligand>
</feature>
<dbReference type="InterPro" id="IPR027417">
    <property type="entry name" value="P-loop_NTPase"/>
</dbReference>
<keyword evidence="5" id="KW-0963">Cytoplasm</keyword>
<evidence type="ECO:0000256" key="6">
    <source>
        <dbReference type="RuleBase" id="RU003330"/>
    </source>
</evidence>
<comment type="similarity">
    <text evidence="5 6">Belongs to the adenylate kinase family.</text>
</comment>
<evidence type="ECO:0000256" key="2">
    <source>
        <dbReference type="ARBA" id="ARBA00022727"/>
    </source>
</evidence>
<sequence>MKIILLGPPGAGKGTQAKILQDRYRAAQIATGDMLRAEVKAGTPLGREAKAVMEAGQLVSDDLIIEMLRNRLARPDCRHGFILDGFPRTVPQAEALDAMLAEKQLGLDAVILLKVDEDMLVERIAGRFSCAHCGAGYHRRFHPPAKPGVCDKCGGHEFVHRADDNEATVKRRFAAYNEQTAPILPYYKAKGRLYAVDGMAELDEVTEAIEAALRQAGVAEPEAATAG</sequence>